<dbReference type="PANTHER" id="PTHR35460">
    <property type="entry name" value="TRNA LIGASE 1"/>
    <property type="match status" value="1"/>
</dbReference>
<protein>
    <submittedName>
        <fullName evidence="1">Uncharacterized protein</fullName>
    </submittedName>
</protein>
<dbReference type="Proteomes" id="UP000639772">
    <property type="component" value="Unassembled WGS sequence"/>
</dbReference>
<reference evidence="1 2" key="1">
    <citation type="journal article" date="2020" name="Nat. Food">
        <title>A phased Vanilla planifolia genome enables genetic improvement of flavour and production.</title>
        <authorList>
            <person name="Hasing T."/>
            <person name="Tang H."/>
            <person name="Brym M."/>
            <person name="Khazi F."/>
            <person name="Huang T."/>
            <person name="Chambers A.H."/>
        </authorList>
    </citation>
    <scope>NUCLEOTIDE SEQUENCE [LARGE SCALE GENOMIC DNA]</scope>
    <source>
        <tissue evidence="1">Leaf</tissue>
    </source>
</reference>
<dbReference type="GO" id="GO:0006388">
    <property type="term" value="P:tRNA splicing, via endonucleolytic cleavage and ligation"/>
    <property type="evidence" value="ECO:0007669"/>
    <property type="project" value="InterPro"/>
</dbReference>
<dbReference type="GO" id="GO:0003972">
    <property type="term" value="F:RNA ligase (ATP) activity"/>
    <property type="evidence" value="ECO:0007669"/>
    <property type="project" value="InterPro"/>
</dbReference>
<sequence>MGQSLVLLRLASVTKLCEHCRWVCRKPLPDPLKNILEEGINLYILHKSRHGRAEPNKGSYAKDWVDWEKRLKEVIFRHADYLNSIQVPFEFAVKQVTEQLKDVIKGKVRTPDSRREGLATLSLLLSHCLCWTLDVC</sequence>
<evidence type="ECO:0000313" key="1">
    <source>
        <dbReference type="EMBL" id="KAG0481926.1"/>
    </source>
</evidence>
<comment type="caution">
    <text evidence="1">The sequence shown here is derived from an EMBL/GenBank/DDBJ whole genome shotgun (WGS) entry which is preliminary data.</text>
</comment>
<dbReference type="PANTHER" id="PTHR35460:SF1">
    <property type="entry name" value="TRNA LIGASE 1"/>
    <property type="match status" value="1"/>
</dbReference>
<dbReference type="InterPro" id="IPR038837">
    <property type="entry name" value="tRNA_ligase_1"/>
</dbReference>
<dbReference type="OrthoDB" id="1912039at2759"/>
<evidence type="ECO:0000313" key="2">
    <source>
        <dbReference type="Proteomes" id="UP000639772"/>
    </source>
</evidence>
<dbReference type="EMBL" id="JADCNM010000005">
    <property type="protein sequence ID" value="KAG0481926.1"/>
    <property type="molecule type" value="Genomic_DNA"/>
</dbReference>
<accession>A0A835QY48</accession>
<gene>
    <name evidence="1" type="ORF">HPP92_010010</name>
</gene>
<name>A0A835QY48_VANPL</name>
<organism evidence="1 2">
    <name type="scientific">Vanilla planifolia</name>
    <name type="common">Vanilla</name>
    <dbReference type="NCBI Taxonomy" id="51239"/>
    <lineage>
        <taxon>Eukaryota</taxon>
        <taxon>Viridiplantae</taxon>
        <taxon>Streptophyta</taxon>
        <taxon>Embryophyta</taxon>
        <taxon>Tracheophyta</taxon>
        <taxon>Spermatophyta</taxon>
        <taxon>Magnoliopsida</taxon>
        <taxon>Liliopsida</taxon>
        <taxon>Asparagales</taxon>
        <taxon>Orchidaceae</taxon>
        <taxon>Vanilloideae</taxon>
        <taxon>Vanilleae</taxon>
        <taxon>Vanilla</taxon>
    </lineage>
</organism>
<dbReference type="AlphaFoldDB" id="A0A835QY48"/>
<proteinExistence type="predicted"/>